<proteinExistence type="predicted"/>
<dbReference type="EMBL" id="CP146612">
    <property type="protein sequence ID" value="WWX24737.1"/>
    <property type="molecule type" value="Genomic_DNA"/>
</dbReference>
<dbReference type="Proteomes" id="UP001375370">
    <property type="component" value="Chromosome"/>
</dbReference>
<organism evidence="1 2">
    <name type="scientific">Candidatus Dehalogenimonas loeffleri</name>
    <dbReference type="NCBI Taxonomy" id="3127115"/>
    <lineage>
        <taxon>Bacteria</taxon>
        <taxon>Bacillati</taxon>
        <taxon>Chloroflexota</taxon>
        <taxon>Dehalococcoidia</taxon>
        <taxon>Dehalococcoidales</taxon>
        <taxon>Dehalococcoidaceae</taxon>
        <taxon>Dehalogenimonas</taxon>
    </lineage>
</organism>
<protein>
    <recommendedName>
        <fullName evidence="3">Exo-alpha-sialidase</fullName>
    </recommendedName>
</protein>
<accession>A0ABZ2J582</accession>
<sequence>MRPLSATLAAAQRAPSREPHLRAVITRRRLEWQSIYAGSETDYRHAAVFTTGGSLISARITPPADSGRLYRRRTAAPGFDADFSQWVNTGQSGAVNVAAAAGVAEASILWLGTDRGIRRITSADDGLTWSSSPELIDYAPTTAVGGLTAVYDADDNLTVFFTDQTTLYVKPRLGDIWQPRLPWDKATGVLTGLSGVYDAGFRLALTGRTAGGDYRLWTLTYAGGLWGELFEIAASPVGEGYEFRNASLAGPDSRRCAWVEQKFSGEEPYHRVYLTAGVPGAPFDAGLWTAPESLPMTAEYGFTILQRENAVWLVSADQVWRAVIDPAGLDVSADIKSAVLALQPFTGRLQLALDNAAGRYDAPAFGIGDTLAFSPGYITSAGAEVSSGLTFTIAAVELRRAPGEALLAITAEDNWAALSNWQTRNQLRWNAGHNIRDILAWLLGQVGIRLEVLSASAAVTGQYPDFMINPGGDGLAAVKRLLSGVPDRLFIEGDTAFLLNPEPGAPAVYEYGTEHTIFRRRLAAGGSTRGEITVPPNCPQQLFDTVIVDGTAYRVTGINLDYRADKGKYIMVLQLSEDG</sequence>
<name>A0ABZ2J582_9CHLR</name>
<gene>
    <name evidence="1" type="ORF">V8247_05575</name>
</gene>
<keyword evidence="2" id="KW-1185">Reference proteome</keyword>
<dbReference type="RefSeq" id="WP_338736854.1">
    <property type="nucleotide sequence ID" value="NZ_CP146612.1"/>
</dbReference>
<reference evidence="1 2" key="1">
    <citation type="submission" date="2024-03" db="EMBL/GenBank/DDBJ databases">
        <title>A Dehalogenimonas Isolated from Estuarine Sediments Dihaloeliminates Chlorinated Alkanes.</title>
        <authorList>
            <person name="Yang Y."/>
            <person name="Wang H."/>
        </authorList>
    </citation>
    <scope>NUCLEOTIDE SEQUENCE [LARGE SCALE GENOMIC DNA]</scope>
    <source>
        <strain evidence="1 2">W</strain>
    </source>
</reference>
<dbReference type="SUPFAM" id="SSF89372">
    <property type="entry name" value="Fucose-specific lectin"/>
    <property type="match status" value="1"/>
</dbReference>
<evidence type="ECO:0000313" key="1">
    <source>
        <dbReference type="EMBL" id="WWX24737.1"/>
    </source>
</evidence>
<evidence type="ECO:0000313" key="2">
    <source>
        <dbReference type="Proteomes" id="UP001375370"/>
    </source>
</evidence>
<evidence type="ECO:0008006" key="3">
    <source>
        <dbReference type="Google" id="ProtNLM"/>
    </source>
</evidence>